<dbReference type="CDD" id="cd10792">
    <property type="entry name" value="GH57N_AmyC_like"/>
    <property type="match status" value="1"/>
</dbReference>
<accession>A0A5J4KYY8</accession>
<name>A0A5J4KYY8_9ZZZZ</name>
<evidence type="ECO:0000259" key="4">
    <source>
        <dbReference type="Pfam" id="PF09210"/>
    </source>
</evidence>
<dbReference type="InterPro" id="IPR037090">
    <property type="entry name" value="57_glycoside_trans_central"/>
</dbReference>
<comment type="caution">
    <text evidence="5">The sequence shown here is derived from an EMBL/GenBank/DDBJ whole genome shotgun (WGS) entry which is preliminary data.</text>
</comment>
<feature type="domain" description="Glycoside hydrolase family 57 N-terminal" evidence="3">
    <location>
        <begin position="6"/>
        <end position="244"/>
    </location>
</feature>
<protein>
    <submittedName>
        <fullName evidence="5">Glycoside hydrolase</fullName>
    </submittedName>
</protein>
<comment type="similarity">
    <text evidence="1">Belongs to the glycosyl hydrolase 57 family.</text>
</comment>
<feature type="domain" description="1,4-alpha-glucan branching enzyme C-terminal" evidence="4">
    <location>
        <begin position="424"/>
        <end position="520"/>
    </location>
</feature>
<dbReference type="InterPro" id="IPR027291">
    <property type="entry name" value="Glyco_hydro_38_N_sf"/>
</dbReference>
<dbReference type="PANTHER" id="PTHR41695">
    <property type="entry name" value="1,4-ALPHA-GLUCAN BRANCHING ENZYME RV3031-RELATED"/>
    <property type="match status" value="1"/>
</dbReference>
<dbReference type="Gene3D" id="3.20.110.10">
    <property type="entry name" value="Glycoside hydrolase 38, N terminal domain"/>
    <property type="match status" value="1"/>
</dbReference>
<organism evidence="5">
    <name type="scientific">hot springs metagenome</name>
    <dbReference type="NCBI Taxonomy" id="433727"/>
    <lineage>
        <taxon>unclassified sequences</taxon>
        <taxon>metagenomes</taxon>
        <taxon>ecological metagenomes</taxon>
    </lineage>
</organism>
<evidence type="ECO:0000256" key="1">
    <source>
        <dbReference type="ARBA" id="ARBA00006821"/>
    </source>
</evidence>
<dbReference type="AlphaFoldDB" id="A0A5J4KYY8"/>
<dbReference type="GO" id="GO:0005576">
    <property type="term" value="C:extracellular region"/>
    <property type="evidence" value="ECO:0007669"/>
    <property type="project" value="TreeGrafter"/>
</dbReference>
<dbReference type="PANTHER" id="PTHR41695:SF1">
    <property type="entry name" value="1,4-ALPHA-GLUCAN BRANCHING ENZYME TK1436"/>
    <property type="match status" value="1"/>
</dbReference>
<dbReference type="InterPro" id="IPR028995">
    <property type="entry name" value="Glyco_hydro_57/38_cen_sf"/>
</dbReference>
<reference evidence="5" key="1">
    <citation type="submission" date="2019-10" db="EMBL/GenBank/DDBJ databases">
        <title>Metagenomic sequencing of thiosulfate-disproportionating enrichment culture.</title>
        <authorList>
            <person name="Umezawa K."/>
            <person name="Kojima H."/>
            <person name="Fukui M."/>
        </authorList>
    </citation>
    <scope>NUCLEOTIDE SEQUENCE</scope>
    <source>
        <strain evidence="5">45J</strain>
    </source>
</reference>
<evidence type="ECO:0000256" key="2">
    <source>
        <dbReference type="ARBA" id="ARBA00023277"/>
    </source>
</evidence>
<dbReference type="GO" id="GO:0016787">
    <property type="term" value="F:hydrolase activity"/>
    <property type="evidence" value="ECO:0007669"/>
    <property type="project" value="UniProtKB-KW"/>
</dbReference>
<dbReference type="InterPro" id="IPR004300">
    <property type="entry name" value="Glyco_hydro_57_N"/>
</dbReference>
<dbReference type="Gene3D" id="1.20.1430.10">
    <property type="entry name" value="Families 57/38 glycoside transferase, middle domain"/>
    <property type="match status" value="1"/>
</dbReference>
<keyword evidence="2" id="KW-0119">Carbohydrate metabolism</keyword>
<proteinExistence type="inferred from homology"/>
<dbReference type="Pfam" id="PF09210">
    <property type="entry name" value="BE_C"/>
    <property type="match status" value="1"/>
</dbReference>
<dbReference type="SUPFAM" id="SSF88713">
    <property type="entry name" value="Glycoside hydrolase/deacetylase"/>
    <property type="match status" value="1"/>
</dbReference>
<dbReference type="InterPro" id="IPR040042">
    <property type="entry name" value="Branching_enz_MT3115-like"/>
</dbReference>
<keyword evidence="5" id="KW-0378">Hydrolase</keyword>
<dbReference type="GO" id="GO:0030979">
    <property type="term" value="P:alpha-glucan biosynthetic process"/>
    <property type="evidence" value="ECO:0007669"/>
    <property type="project" value="InterPro"/>
</dbReference>
<dbReference type="SUPFAM" id="SSF88688">
    <property type="entry name" value="Families 57/38 glycoside transferase middle domain"/>
    <property type="match status" value="1"/>
</dbReference>
<dbReference type="EMBL" id="BLAB01000001">
    <property type="protein sequence ID" value="GER92703.1"/>
    <property type="molecule type" value="Genomic_DNA"/>
</dbReference>
<dbReference type="InterPro" id="IPR011330">
    <property type="entry name" value="Glyco_hydro/deAcase_b/a-brl"/>
</dbReference>
<evidence type="ECO:0000259" key="3">
    <source>
        <dbReference type="Pfam" id="PF03065"/>
    </source>
</evidence>
<gene>
    <name evidence="5" type="ORF">A45J_0423</name>
</gene>
<dbReference type="GO" id="GO:0003844">
    <property type="term" value="F:1,4-alpha-glucan branching enzyme activity"/>
    <property type="evidence" value="ECO:0007669"/>
    <property type="project" value="InterPro"/>
</dbReference>
<dbReference type="Pfam" id="PF03065">
    <property type="entry name" value="Glyco_hydro_57"/>
    <property type="match status" value="1"/>
</dbReference>
<sequence>MNGHLILLLHAHLPYVRHPEYEYSLEENWLFEAIRETYIPMLDTLEGMVNDGISPNLTLSISPTLTEMLNDSLLRNRFIRYMDNLIELSEAEKKRTARSAFEPLASLYNTMFKQIKKLYLDRYKQDLVSAFRNLQDEGHIEIVASAATHAFLPVFENYLDAVKAQIEIGVKSYIHNFGRQPSGFWLPECGYFKGIDSLLKDVGIRYFFVESHGIIHGSPMPVYSIYKPVMSPTGIMVFGRDFKSAQQVWCASRGYPGDPSYRDFYRDIGFDLPLDYISRFTHLNMRTFTGIKYYRITGNTEYKLPYNRVNAMKTALEHAMHFIGSRESDIKRLLEFDFCPVIFSAFDAELFGHWWFEGIEWLNIMIRKIHQSSSFLDIITPGRYFSEHANFNDIQSIKLSPSSWGEGGYSSIWIGQRNHQFYRHLHKMIERMEILKNLATDHRLPATMMQRAINQAMREMLLAQASDWLFLIQKGRASEYAEYRIKKHVENFNSLFSMIMKGNLEEPLLRSMEESNNFLKDKIPMANSLLSF</sequence>
<dbReference type="InterPro" id="IPR015293">
    <property type="entry name" value="BE_C"/>
</dbReference>
<evidence type="ECO:0000313" key="5">
    <source>
        <dbReference type="EMBL" id="GER92703.1"/>
    </source>
</evidence>